<protein>
    <submittedName>
        <fullName evidence="1">Unannotated protein</fullName>
    </submittedName>
</protein>
<evidence type="ECO:0000313" key="1">
    <source>
        <dbReference type="EMBL" id="CAB4850623.1"/>
    </source>
</evidence>
<accession>A0A6J7C4C7</accession>
<proteinExistence type="predicted"/>
<gene>
    <name evidence="1" type="ORF">UFOPK3278_01278</name>
</gene>
<dbReference type="EMBL" id="CAFBIX010000075">
    <property type="protein sequence ID" value="CAB4850623.1"/>
    <property type="molecule type" value="Genomic_DNA"/>
</dbReference>
<name>A0A6J7C4C7_9ZZZZ</name>
<dbReference type="AlphaFoldDB" id="A0A6J7C4C7"/>
<reference evidence="1" key="1">
    <citation type="submission" date="2020-05" db="EMBL/GenBank/DDBJ databases">
        <authorList>
            <person name="Chiriac C."/>
            <person name="Salcher M."/>
            <person name="Ghai R."/>
            <person name="Kavagutti S V."/>
        </authorList>
    </citation>
    <scope>NUCLEOTIDE SEQUENCE</scope>
</reference>
<organism evidence="1">
    <name type="scientific">freshwater metagenome</name>
    <dbReference type="NCBI Taxonomy" id="449393"/>
    <lineage>
        <taxon>unclassified sequences</taxon>
        <taxon>metagenomes</taxon>
        <taxon>ecological metagenomes</taxon>
    </lineage>
</organism>
<sequence>MNDQQYFPGIRKPSTDFGAVRNQLQSRPFYIDVDLSTARSLAAGTQLVLPISGNFFYIDQRPSSGVAYVHFEDIAPGSTPVGIYPGAAFAVPFTQISIENVAQAGLSIRIIYGTDVNFIPSNAAGVSVLNSISVVDGGQAVTDSGKSFYGFAGQGAVAAQYPMCEIFNPVASTKNVYVKKLLILSTTSTSPVEIRTHNAALATLYGTGTNKNLSGAVSVAEMRAATSAAPPGTRIALLGSAVLKVTMQLAFEKPIKLPPGYGLLVAGGDVLTDCYTSFDFDEL</sequence>